<dbReference type="InterPro" id="IPR035093">
    <property type="entry name" value="RelE/ParE_toxin_dom_sf"/>
</dbReference>
<gene>
    <name evidence="1" type="ORF">MB14_16455</name>
</gene>
<reference evidence="1" key="1">
    <citation type="submission" date="2016-01" db="EMBL/GenBank/DDBJ databases">
        <title>Genome sequencing of Roseivirga ehrenbergii KMM 6017.</title>
        <authorList>
            <person name="Selvaratnam C."/>
            <person name="Thevarajoo S."/>
            <person name="Goh K.M."/>
            <person name="Ee R."/>
            <person name="Chan K.-G."/>
            <person name="Chong C.S."/>
        </authorList>
    </citation>
    <scope>NUCLEOTIDE SEQUENCE [LARGE SCALE GENOMIC DNA]</scope>
    <source>
        <strain evidence="1">KMM 6017</strain>
    </source>
</reference>
<sequence length="105" mass="12588">MKKVIWTPVAIKSLRQTADFLSEIWNDQIVDEFVNQLDYRITQIQRNPDLAPTFINSEFRQLLIHKSTSLFYRSYPEYIKLLLIWDNRQNPEQLLKKLAEASNIY</sequence>
<name>A0A150XNH6_ROSEK</name>
<protein>
    <recommendedName>
        <fullName evidence="3">Plasmid stabilization protein</fullName>
    </recommendedName>
</protein>
<accession>A0A150XNH6</accession>
<dbReference type="RefSeq" id="WP_062590568.1">
    <property type="nucleotide sequence ID" value="NZ_LQZQ01000005.1"/>
</dbReference>
<dbReference type="AlphaFoldDB" id="A0A150XNH6"/>
<evidence type="ECO:0000313" key="2">
    <source>
        <dbReference type="Proteomes" id="UP000075583"/>
    </source>
</evidence>
<dbReference type="STRING" id="279360.MB14_16455"/>
<evidence type="ECO:0008006" key="3">
    <source>
        <dbReference type="Google" id="ProtNLM"/>
    </source>
</evidence>
<organism evidence="1 2">
    <name type="scientific">Roseivirga ehrenbergii (strain DSM 102268 / JCM 13514 / KCTC 12282 / NCIMB 14502 / KMM 6017)</name>
    <dbReference type="NCBI Taxonomy" id="279360"/>
    <lineage>
        <taxon>Bacteria</taxon>
        <taxon>Pseudomonadati</taxon>
        <taxon>Bacteroidota</taxon>
        <taxon>Cytophagia</taxon>
        <taxon>Cytophagales</taxon>
        <taxon>Roseivirgaceae</taxon>
        <taxon>Roseivirga</taxon>
    </lineage>
</organism>
<proteinExistence type="predicted"/>
<dbReference type="Proteomes" id="UP000075583">
    <property type="component" value="Unassembled WGS sequence"/>
</dbReference>
<comment type="caution">
    <text evidence="1">The sequence shown here is derived from an EMBL/GenBank/DDBJ whole genome shotgun (WGS) entry which is preliminary data.</text>
</comment>
<dbReference type="EMBL" id="LQZQ01000005">
    <property type="protein sequence ID" value="KYG80132.1"/>
    <property type="molecule type" value="Genomic_DNA"/>
</dbReference>
<dbReference type="Gene3D" id="3.30.2310.20">
    <property type="entry name" value="RelE-like"/>
    <property type="match status" value="1"/>
</dbReference>
<evidence type="ECO:0000313" key="1">
    <source>
        <dbReference type="EMBL" id="KYG80132.1"/>
    </source>
</evidence>
<keyword evidence="2" id="KW-1185">Reference proteome</keyword>
<dbReference type="OrthoDB" id="1098070at2"/>